<protein>
    <submittedName>
        <fullName evidence="1">Uncharacterized protein</fullName>
    </submittedName>
</protein>
<accession>A0ABT2R108</accession>
<sequence length="87" mass="9928">MRNHSPIAPCFFPKPITSQFKRMLTVNDKTLSPLQNRQIRRITPDYILACVRIKALPQSLVPMTMIESQGVRIGLQAIYLTICLSSR</sequence>
<dbReference type="Proteomes" id="UP001064106">
    <property type="component" value="Unassembled WGS sequence"/>
</dbReference>
<keyword evidence="2" id="KW-1185">Reference proteome</keyword>
<organism evidence="1 2">
    <name type="scientific">Alloalcanivorax balearicus MACL04</name>
    <dbReference type="NCBI Taxonomy" id="1177182"/>
    <lineage>
        <taxon>Bacteria</taxon>
        <taxon>Pseudomonadati</taxon>
        <taxon>Pseudomonadota</taxon>
        <taxon>Gammaproteobacteria</taxon>
        <taxon>Oceanospirillales</taxon>
        <taxon>Alcanivoracaceae</taxon>
        <taxon>Alloalcanivorax</taxon>
    </lineage>
</organism>
<dbReference type="EMBL" id="ARXS01000016">
    <property type="protein sequence ID" value="MCU5783443.1"/>
    <property type="molecule type" value="Genomic_DNA"/>
</dbReference>
<reference evidence="1" key="1">
    <citation type="submission" date="2012-09" db="EMBL/GenBank/DDBJ databases">
        <title>Genome Sequence of alkane-degrading Bacterium Alcanivorax balearicus MACL04.</title>
        <authorList>
            <person name="Lai Q."/>
            <person name="Shao Z."/>
        </authorList>
    </citation>
    <scope>NUCLEOTIDE SEQUENCE</scope>
    <source>
        <strain evidence="1">MACL04</strain>
    </source>
</reference>
<proteinExistence type="predicted"/>
<gene>
    <name evidence="1" type="ORF">MA04_02743</name>
</gene>
<evidence type="ECO:0000313" key="2">
    <source>
        <dbReference type="Proteomes" id="UP001064106"/>
    </source>
</evidence>
<evidence type="ECO:0000313" key="1">
    <source>
        <dbReference type="EMBL" id="MCU5783443.1"/>
    </source>
</evidence>
<name>A0ABT2R108_9GAMM</name>
<comment type="caution">
    <text evidence="1">The sequence shown here is derived from an EMBL/GenBank/DDBJ whole genome shotgun (WGS) entry which is preliminary data.</text>
</comment>